<sequence>MRHQKSVPIGRHDPWHVAPRPRSAKGFGKTTALDHRFGNNDLKLNILPSKQRLEKREGQLERGKLTVACAAGRGGGD</sequence>
<accession>A0A1R3HKK5</accession>
<organism evidence="2 3">
    <name type="scientific">Corchorus capsularis</name>
    <name type="common">Jute</name>
    <dbReference type="NCBI Taxonomy" id="210143"/>
    <lineage>
        <taxon>Eukaryota</taxon>
        <taxon>Viridiplantae</taxon>
        <taxon>Streptophyta</taxon>
        <taxon>Embryophyta</taxon>
        <taxon>Tracheophyta</taxon>
        <taxon>Spermatophyta</taxon>
        <taxon>Magnoliopsida</taxon>
        <taxon>eudicotyledons</taxon>
        <taxon>Gunneridae</taxon>
        <taxon>Pentapetalae</taxon>
        <taxon>rosids</taxon>
        <taxon>malvids</taxon>
        <taxon>Malvales</taxon>
        <taxon>Malvaceae</taxon>
        <taxon>Grewioideae</taxon>
        <taxon>Apeibeae</taxon>
        <taxon>Corchorus</taxon>
    </lineage>
</organism>
<gene>
    <name evidence="2" type="ORF">CCACVL1_18640</name>
</gene>
<reference evidence="2 3" key="1">
    <citation type="submission" date="2013-09" db="EMBL/GenBank/DDBJ databases">
        <title>Corchorus capsularis genome sequencing.</title>
        <authorList>
            <person name="Alam M."/>
            <person name="Haque M.S."/>
            <person name="Islam M.S."/>
            <person name="Emdad E.M."/>
            <person name="Islam M.M."/>
            <person name="Ahmed B."/>
            <person name="Halim A."/>
            <person name="Hossen Q.M.M."/>
            <person name="Hossain M.Z."/>
            <person name="Ahmed R."/>
            <person name="Khan M.M."/>
            <person name="Islam R."/>
            <person name="Rashid M.M."/>
            <person name="Khan S.A."/>
            <person name="Rahman M.S."/>
            <person name="Alam M."/>
        </authorList>
    </citation>
    <scope>NUCLEOTIDE SEQUENCE [LARGE SCALE GENOMIC DNA]</scope>
    <source>
        <strain evidence="3">cv. CVL-1</strain>
        <tissue evidence="2">Whole seedling</tissue>
    </source>
</reference>
<feature type="region of interest" description="Disordered" evidence="1">
    <location>
        <begin position="1"/>
        <end position="25"/>
    </location>
</feature>
<evidence type="ECO:0000256" key="1">
    <source>
        <dbReference type="SAM" id="MobiDB-lite"/>
    </source>
</evidence>
<protein>
    <submittedName>
        <fullName evidence="2">Uncharacterized protein</fullName>
    </submittedName>
</protein>
<proteinExistence type="predicted"/>
<name>A0A1R3HKK5_COCAP</name>
<dbReference type="AlphaFoldDB" id="A0A1R3HKK5"/>
<dbReference type="EMBL" id="AWWV01011761">
    <property type="protein sequence ID" value="OMO70842.1"/>
    <property type="molecule type" value="Genomic_DNA"/>
</dbReference>
<keyword evidence="3" id="KW-1185">Reference proteome</keyword>
<dbReference type="Gramene" id="OMO70842">
    <property type="protein sequence ID" value="OMO70842"/>
    <property type="gene ID" value="CCACVL1_18640"/>
</dbReference>
<dbReference type="Proteomes" id="UP000188268">
    <property type="component" value="Unassembled WGS sequence"/>
</dbReference>
<comment type="caution">
    <text evidence="2">The sequence shown here is derived from an EMBL/GenBank/DDBJ whole genome shotgun (WGS) entry which is preliminary data.</text>
</comment>
<evidence type="ECO:0000313" key="3">
    <source>
        <dbReference type="Proteomes" id="UP000188268"/>
    </source>
</evidence>
<evidence type="ECO:0000313" key="2">
    <source>
        <dbReference type="EMBL" id="OMO70842.1"/>
    </source>
</evidence>